<organism evidence="1">
    <name type="scientific">bioreactor metagenome</name>
    <dbReference type="NCBI Taxonomy" id="1076179"/>
    <lineage>
        <taxon>unclassified sequences</taxon>
        <taxon>metagenomes</taxon>
        <taxon>ecological metagenomes</taxon>
    </lineage>
</organism>
<reference evidence="1" key="1">
    <citation type="submission" date="2019-08" db="EMBL/GenBank/DDBJ databases">
        <authorList>
            <person name="Kucharzyk K."/>
            <person name="Murdoch R.W."/>
            <person name="Higgins S."/>
            <person name="Loffler F."/>
        </authorList>
    </citation>
    <scope>NUCLEOTIDE SEQUENCE</scope>
</reference>
<accession>A0A645HU16</accession>
<dbReference type="AlphaFoldDB" id="A0A645HU16"/>
<name>A0A645HU16_9ZZZZ</name>
<proteinExistence type="predicted"/>
<evidence type="ECO:0000313" key="1">
    <source>
        <dbReference type="EMBL" id="MPN42528.1"/>
    </source>
</evidence>
<dbReference type="EMBL" id="VSSQ01100314">
    <property type="protein sequence ID" value="MPN42528.1"/>
    <property type="molecule type" value="Genomic_DNA"/>
</dbReference>
<sequence length="135" mass="14521">MHRSRRPAGGQHVGLQAVDIDIAPTSQPLRLFDGHCGDLDRRHLQPLLGQPHRVAPFAIGNGQRRPPVLQQPGAVGQEAVGRGTEQIVVAGITVTGTPDAFLIHRTLHFQIHSLHLKPGGLNPIARGRAHRQGPA</sequence>
<protein>
    <submittedName>
        <fullName evidence="1">Uncharacterized protein</fullName>
    </submittedName>
</protein>
<comment type="caution">
    <text evidence="1">The sequence shown here is derived from an EMBL/GenBank/DDBJ whole genome shotgun (WGS) entry which is preliminary data.</text>
</comment>
<gene>
    <name evidence="1" type="ORF">SDC9_190085</name>
</gene>